<evidence type="ECO:0000313" key="17">
    <source>
        <dbReference type="Proteomes" id="UP001152592"/>
    </source>
</evidence>
<dbReference type="GO" id="GO:0000123">
    <property type="term" value="C:histone acetyltransferase complex"/>
    <property type="evidence" value="ECO:0007669"/>
    <property type="project" value="TreeGrafter"/>
</dbReference>
<evidence type="ECO:0000256" key="2">
    <source>
        <dbReference type="ARBA" id="ARBA00008607"/>
    </source>
</evidence>
<dbReference type="InterPro" id="IPR036427">
    <property type="entry name" value="Bromodomain-like_sf"/>
</dbReference>
<dbReference type="Gene3D" id="1.20.920.10">
    <property type="entry name" value="Bromodomain-like"/>
    <property type="match status" value="1"/>
</dbReference>
<evidence type="ECO:0000256" key="1">
    <source>
        <dbReference type="ARBA" id="ARBA00004123"/>
    </source>
</evidence>
<keyword evidence="4" id="KW-0808">Transferase</keyword>
<evidence type="ECO:0000256" key="13">
    <source>
        <dbReference type="SAM" id="MobiDB-lite"/>
    </source>
</evidence>
<dbReference type="PANTHER" id="PTHR45750">
    <property type="entry name" value="GH11602P"/>
    <property type="match status" value="1"/>
</dbReference>
<dbReference type="InterPro" id="IPR018359">
    <property type="entry name" value="Bromodomain_CS"/>
</dbReference>
<reference evidence="16" key="1">
    <citation type="submission" date="2021-07" db="EMBL/GenBank/DDBJ databases">
        <authorList>
            <person name="Branca A.L. A."/>
        </authorList>
    </citation>
    <scope>NUCLEOTIDE SEQUENCE</scope>
</reference>
<dbReference type="EMBL" id="CAJVPD010000177">
    <property type="protein sequence ID" value="CAG8362822.1"/>
    <property type="molecule type" value="Genomic_DNA"/>
</dbReference>
<keyword evidence="10" id="KW-0539">Nucleus</keyword>
<organism evidence="16 17">
    <name type="scientific">Penicillium salamii</name>
    <dbReference type="NCBI Taxonomy" id="1612424"/>
    <lineage>
        <taxon>Eukaryota</taxon>
        <taxon>Fungi</taxon>
        <taxon>Dikarya</taxon>
        <taxon>Ascomycota</taxon>
        <taxon>Pezizomycotina</taxon>
        <taxon>Eurotiomycetes</taxon>
        <taxon>Eurotiomycetidae</taxon>
        <taxon>Eurotiales</taxon>
        <taxon>Aspergillaceae</taxon>
        <taxon>Penicillium</taxon>
    </lineage>
</organism>
<evidence type="ECO:0000256" key="3">
    <source>
        <dbReference type="ARBA" id="ARBA00013184"/>
    </source>
</evidence>
<evidence type="ECO:0000259" key="14">
    <source>
        <dbReference type="PROSITE" id="PS50014"/>
    </source>
</evidence>
<dbReference type="GO" id="GO:0010484">
    <property type="term" value="F:histone H3 acetyltransferase activity"/>
    <property type="evidence" value="ECO:0007669"/>
    <property type="project" value="TreeGrafter"/>
</dbReference>
<dbReference type="OrthoDB" id="63267at2759"/>
<dbReference type="InterPro" id="IPR037800">
    <property type="entry name" value="GCN5"/>
</dbReference>
<sequence length="424" mass="48640">MDPTESELPALVGDGSFGAKRPASKDPSPSPDTKKLHLDMQVQPESQSVPCQDKVSYDLDNISLAKSLFQKPAVVEERNGEIEIRVVTNDRSPESTVTLAGIKCLFQSQLPQMPKKYITRLVFDPNHLSMAIVKMPLEVVGGITYREFRDRKLAEIVFCAISPDHQVKGYGSHLMNHFKDYLKASSPIMHMLTYADNYAVGYFQKQGFTKEITLDKKIWGGVIKDYEGGTLMQCTMIPHIRYLEAGRMLHKQKESVKAKIRTFNQNHVIHQPPEQWATKVTPIDPLSIPAIRASGWSPEMDEFLRATHSQSPAEKLRNELRSFLNQIQNHKQAWPFLKPVNKEEVTDYYDVITNPIDLGTMEEILETDVDHYPTPQDLVNDLKLMFNNCRLYNDPTSRYYKCADAVERYMWKLVKEVPEWHKLV</sequence>
<keyword evidence="9" id="KW-0804">Transcription</keyword>
<dbReference type="CDD" id="cd05509">
    <property type="entry name" value="Bromo_gcn5_like"/>
    <property type="match status" value="1"/>
</dbReference>
<evidence type="ECO:0000256" key="11">
    <source>
        <dbReference type="ARBA" id="ARBA00023315"/>
    </source>
</evidence>
<keyword evidence="5" id="KW-0156">Chromatin regulator</keyword>
<evidence type="ECO:0000256" key="5">
    <source>
        <dbReference type="ARBA" id="ARBA00022853"/>
    </source>
</evidence>
<evidence type="ECO:0000256" key="9">
    <source>
        <dbReference type="ARBA" id="ARBA00023163"/>
    </source>
</evidence>
<comment type="similarity">
    <text evidence="2">Belongs to the acetyltransferase family. GCN5 subfamily.</text>
</comment>
<dbReference type="GO" id="GO:0045944">
    <property type="term" value="P:positive regulation of transcription by RNA polymerase II"/>
    <property type="evidence" value="ECO:0007669"/>
    <property type="project" value="TreeGrafter"/>
</dbReference>
<evidence type="ECO:0000256" key="8">
    <source>
        <dbReference type="ARBA" id="ARBA00023159"/>
    </source>
</evidence>
<dbReference type="Pfam" id="PF00583">
    <property type="entry name" value="Acetyltransf_1"/>
    <property type="match status" value="1"/>
</dbReference>
<keyword evidence="7 12" id="KW-0103">Bromodomain</keyword>
<dbReference type="CDD" id="cd04301">
    <property type="entry name" value="NAT_SF"/>
    <property type="match status" value="1"/>
</dbReference>
<dbReference type="SUPFAM" id="SSF47370">
    <property type="entry name" value="Bromodomain"/>
    <property type="match status" value="1"/>
</dbReference>
<feature type="domain" description="Bromo" evidence="14">
    <location>
        <begin position="328"/>
        <end position="400"/>
    </location>
</feature>
<dbReference type="GO" id="GO:0005634">
    <property type="term" value="C:nucleus"/>
    <property type="evidence" value="ECO:0007669"/>
    <property type="project" value="UniProtKB-SubCell"/>
</dbReference>
<dbReference type="PANTHER" id="PTHR45750:SF3">
    <property type="entry name" value="HISTONE ACETYLTRANSFERASE"/>
    <property type="match status" value="1"/>
</dbReference>
<keyword evidence="6" id="KW-0805">Transcription regulation</keyword>
<feature type="region of interest" description="Disordered" evidence="13">
    <location>
        <begin position="1"/>
        <end position="35"/>
    </location>
</feature>
<comment type="caution">
    <text evidence="16">The sequence shown here is derived from an EMBL/GenBank/DDBJ whole genome shotgun (WGS) entry which is preliminary data.</text>
</comment>
<dbReference type="EC" id="2.3.1.48" evidence="3"/>
<dbReference type="InterPro" id="IPR000182">
    <property type="entry name" value="GNAT_dom"/>
</dbReference>
<dbReference type="PROSITE" id="PS51186">
    <property type="entry name" value="GNAT"/>
    <property type="match status" value="1"/>
</dbReference>
<dbReference type="AlphaFoldDB" id="A0A9W4IYX6"/>
<accession>A0A9W4IYX6</accession>
<evidence type="ECO:0000259" key="15">
    <source>
        <dbReference type="PROSITE" id="PS51186"/>
    </source>
</evidence>
<evidence type="ECO:0000313" key="16">
    <source>
        <dbReference type="EMBL" id="CAG8362822.1"/>
    </source>
</evidence>
<evidence type="ECO:0000256" key="10">
    <source>
        <dbReference type="ARBA" id="ARBA00023242"/>
    </source>
</evidence>
<evidence type="ECO:0000256" key="6">
    <source>
        <dbReference type="ARBA" id="ARBA00023015"/>
    </source>
</evidence>
<dbReference type="PRINTS" id="PR00503">
    <property type="entry name" value="BROMODOMAIN"/>
</dbReference>
<dbReference type="SUPFAM" id="SSF55729">
    <property type="entry name" value="Acyl-CoA N-acyltransferases (Nat)"/>
    <property type="match status" value="1"/>
</dbReference>
<feature type="domain" description="N-acetyltransferase" evidence="15">
    <location>
        <begin position="82"/>
        <end position="237"/>
    </location>
</feature>
<dbReference type="InterPro" id="IPR016181">
    <property type="entry name" value="Acyl_CoA_acyltransferase"/>
</dbReference>
<dbReference type="PROSITE" id="PS00633">
    <property type="entry name" value="BROMODOMAIN_1"/>
    <property type="match status" value="1"/>
</dbReference>
<dbReference type="Gene3D" id="3.40.630.30">
    <property type="match status" value="1"/>
</dbReference>
<protein>
    <recommendedName>
        <fullName evidence="3">histone acetyltransferase</fullName>
        <ecNumber evidence="3">2.3.1.48</ecNumber>
    </recommendedName>
</protein>
<keyword evidence="8" id="KW-0010">Activator</keyword>
<dbReference type="SMART" id="SM00297">
    <property type="entry name" value="BROMO"/>
    <property type="match status" value="1"/>
</dbReference>
<dbReference type="InterPro" id="IPR001487">
    <property type="entry name" value="Bromodomain"/>
</dbReference>
<dbReference type="Proteomes" id="UP001152592">
    <property type="component" value="Unassembled WGS sequence"/>
</dbReference>
<evidence type="ECO:0000256" key="12">
    <source>
        <dbReference type="PROSITE-ProRule" id="PRU00035"/>
    </source>
</evidence>
<proteinExistence type="inferred from homology"/>
<dbReference type="Pfam" id="PF00439">
    <property type="entry name" value="Bromodomain"/>
    <property type="match status" value="1"/>
</dbReference>
<name>A0A9W4IYX6_9EURO</name>
<dbReference type="PROSITE" id="PS50014">
    <property type="entry name" value="BROMODOMAIN_2"/>
    <property type="match status" value="1"/>
</dbReference>
<evidence type="ECO:0000256" key="7">
    <source>
        <dbReference type="ARBA" id="ARBA00023117"/>
    </source>
</evidence>
<keyword evidence="11" id="KW-0012">Acyltransferase</keyword>
<evidence type="ECO:0000256" key="4">
    <source>
        <dbReference type="ARBA" id="ARBA00022679"/>
    </source>
</evidence>
<comment type="subcellular location">
    <subcellularLocation>
        <location evidence="1">Nucleus</location>
    </subcellularLocation>
</comment>
<gene>
    <name evidence="16" type="ORF">PSALAMII_LOCUS3819</name>
</gene>